<gene>
    <name evidence="8" type="ORF">Tdes44962_MAKER08109</name>
</gene>
<dbReference type="Pfam" id="PF01180">
    <property type="entry name" value="DHO_dh"/>
    <property type="match status" value="1"/>
</dbReference>
<dbReference type="InterPro" id="IPR005720">
    <property type="entry name" value="Dihydroorotate_DH_cat"/>
</dbReference>
<dbReference type="PANTHER" id="PTHR48109:SF1">
    <property type="entry name" value="DIHYDROOROTATE DEHYDROGENASE (FUMARATE)"/>
    <property type="match status" value="1"/>
</dbReference>
<accession>A0A9W7SX52</accession>
<dbReference type="GO" id="GO:0006207">
    <property type="term" value="P:'de novo' pyrimidine nucleobase biosynthetic process"/>
    <property type="evidence" value="ECO:0007669"/>
    <property type="project" value="TreeGrafter"/>
</dbReference>
<evidence type="ECO:0000256" key="3">
    <source>
        <dbReference type="ARBA" id="ARBA00022630"/>
    </source>
</evidence>
<proteinExistence type="predicted"/>
<dbReference type="InterPro" id="IPR050074">
    <property type="entry name" value="DHO_dehydrogenase"/>
</dbReference>
<keyword evidence="9" id="KW-1185">Reference proteome</keyword>
<reference evidence="8 9" key="1">
    <citation type="journal article" date="2018" name="IMA Fungus">
        <title>IMA Genome-F 10: Nine draft genome sequences of Claviceps purpurea s.lat., including C. arundinis, C. humidiphila, and C. cf. spartinae, pseudomolecules for the pitch canker pathogen Fusarium circinatum, draft genome of Davidsoniella eucalypti, Grosmannia galeiformis, Quambalaria eucalypti, and Teratosphaeria destructans.</title>
        <authorList>
            <person name="Wingfield B.D."/>
            <person name="Liu M."/>
            <person name="Nguyen H.D."/>
            <person name="Lane F.A."/>
            <person name="Morgan S.W."/>
            <person name="De Vos L."/>
            <person name="Wilken P.M."/>
            <person name="Duong T.A."/>
            <person name="Aylward J."/>
            <person name="Coetzee M.P."/>
            <person name="Dadej K."/>
            <person name="De Beer Z.W."/>
            <person name="Findlay W."/>
            <person name="Havenga M."/>
            <person name="Kolarik M."/>
            <person name="Menzies J.G."/>
            <person name="Naidoo K."/>
            <person name="Pochopski O."/>
            <person name="Shoukouhi P."/>
            <person name="Santana Q.C."/>
            <person name="Seifert K.A."/>
            <person name="Soal N."/>
            <person name="Steenkamp E.T."/>
            <person name="Tatham C.T."/>
            <person name="van der Nest M.A."/>
            <person name="Wingfield M.J."/>
        </authorList>
    </citation>
    <scope>NUCLEOTIDE SEQUENCE [LARGE SCALE GENOMIC DNA]</scope>
    <source>
        <strain evidence="8">CMW44962</strain>
    </source>
</reference>
<dbReference type="Proteomes" id="UP001138500">
    <property type="component" value="Unassembled WGS sequence"/>
</dbReference>
<keyword evidence="6" id="KW-0560">Oxidoreductase</keyword>
<dbReference type="GO" id="GO:0005737">
    <property type="term" value="C:cytoplasm"/>
    <property type="evidence" value="ECO:0007669"/>
    <property type="project" value="InterPro"/>
</dbReference>
<protein>
    <submittedName>
        <fullName evidence="8">FMN-linked oxidoreductase</fullName>
    </submittedName>
</protein>
<dbReference type="Gene3D" id="3.20.20.70">
    <property type="entry name" value="Aldolase class I"/>
    <property type="match status" value="1"/>
</dbReference>
<keyword evidence="5" id="KW-0665">Pyrimidine biosynthesis</keyword>
<name>A0A9W7SX52_9PEZI</name>
<dbReference type="InterPro" id="IPR013785">
    <property type="entry name" value="Aldolase_TIM"/>
</dbReference>
<dbReference type="OrthoDB" id="14784at2759"/>
<evidence type="ECO:0000313" key="9">
    <source>
        <dbReference type="Proteomes" id="UP001138500"/>
    </source>
</evidence>
<dbReference type="GO" id="GO:0006221">
    <property type="term" value="P:pyrimidine nucleotide biosynthetic process"/>
    <property type="evidence" value="ECO:0007669"/>
    <property type="project" value="UniProtKB-KW"/>
</dbReference>
<dbReference type="SUPFAM" id="SSF51395">
    <property type="entry name" value="FMN-linked oxidoreductases"/>
    <property type="match status" value="1"/>
</dbReference>
<feature type="domain" description="Dihydroorotate dehydrogenase catalytic" evidence="7">
    <location>
        <begin position="77"/>
        <end position="301"/>
    </location>
</feature>
<evidence type="ECO:0000259" key="7">
    <source>
        <dbReference type="Pfam" id="PF01180"/>
    </source>
</evidence>
<comment type="pathway">
    <text evidence="2">Pyrimidine metabolism; UMP biosynthesis via de novo pathway.</text>
</comment>
<evidence type="ECO:0000256" key="2">
    <source>
        <dbReference type="ARBA" id="ARBA00004725"/>
    </source>
</evidence>
<dbReference type="GO" id="GO:0004152">
    <property type="term" value="F:dihydroorotate dehydrogenase activity"/>
    <property type="evidence" value="ECO:0007669"/>
    <property type="project" value="TreeGrafter"/>
</dbReference>
<comment type="caution">
    <text evidence="8">The sequence shown here is derived from an EMBL/GenBank/DDBJ whole genome shotgun (WGS) entry which is preliminary data.</text>
</comment>
<reference evidence="8 9" key="2">
    <citation type="journal article" date="2021" name="Curr. Genet.">
        <title>Genetic response to nitrogen starvation in the aggressive Eucalyptus foliar pathogen Teratosphaeria destructans.</title>
        <authorList>
            <person name="Havenga M."/>
            <person name="Wingfield B.D."/>
            <person name="Wingfield M.J."/>
            <person name="Dreyer L.L."/>
            <person name="Roets F."/>
            <person name="Aylward J."/>
        </authorList>
    </citation>
    <scope>NUCLEOTIDE SEQUENCE [LARGE SCALE GENOMIC DNA]</scope>
    <source>
        <strain evidence="8">CMW44962</strain>
    </source>
</reference>
<sequence length="303" mass="32639">MPLPRLKVPLLNSANPWATTQNDLQELFDCPYTGAVTIRTSLLHGFEHDDTIHQYTFFDPQDHASKPEAADGSIPDTFSGSLNTLGYSPIPLSTYLATIPKIIQDSTLPDNDRHAKPFIVSVTGSAEAIKECYHRIQHLQSTLTNPLCMEINLSCPNIPDKPPPAYSRESLVEYLKALESVRSADQSVKVGIKTPPYTYDQQFQALINALLVVEPCPIDFITATNTLGSSLILSDPTGTPAIALLLEQVSVHEALKGIEIVGVGGVADRAGLERMRAVGAAVVGIGTALRRDGVAVFGRILGG</sequence>
<evidence type="ECO:0000313" key="8">
    <source>
        <dbReference type="EMBL" id="KAH9838946.1"/>
    </source>
</evidence>
<evidence type="ECO:0000256" key="5">
    <source>
        <dbReference type="ARBA" id="ARBA00022975"/>
    </source>
</evidence>
<evidence type="ECO:0000256" key="6">
    <source>
        <dbReference type="ARBA" id="ARBA00023002"/>
    </source>
</evidence>
<organism evidence="8 9">
    <name type="scientific">Teratosphaeria destructans</name>
    <dbReference type="NCBI Taxonomy" id="418781"/>
    <lineage>
        <taxon>Eukaryota</taxon>
        <taxon>Fungi</taxon>
        <taxon>Dikarya</taxon>
        <taxon>Ascomycota</taxon>
        <taxon>Pezizomycotina</taxon>
        <taxon>Dothideomycetes</taxon>
        <taxon>Dothideomycetidae</taxon>
        <taxon>Mycosphaerellales</taxon>
        <taxon>Teratosphaeriaceae</taxon>
        <taxon>Teratosphaeria</taxon>
    </lineage>
</organism>
<dbReference type="EMBL" id="RIBY02000657">
    <property type="protein sequence ID" value="KAH9838946.1"/>
    <property type="molecule type" value="Genomic_DNA"/>
</dbReference>
<dbReference type="PANTHER" id="PTHR48109">
    <property type="entry name" value="DIHYDROOROTATE DEHYDROGENASE (QUINONE), MITOCHONDRIAL-RELATED"/>
    <property type="match status" value="1"/>
</dbReference>
<dbReference type="AlphaFoldDB" id="A0A9W7SX52"/>
<evidence type="ECO:0000256" key="4">
    <source>
        <dbReference type="ARBA" id="ARBA00022643"/>
    </source>
</evidence>
<keyword evidence="3" id="KW-0285">Flavoprotein</keyword>
<keyword evidence="4" id="KW-0288">FMN</keyword>
<evidence type="ECO:0000256" key="1">
    <source>
        <dbReference type="ARBA" id="ARBA00001917"/>
    </source>
</evidence>
<comment type="cofactor">
    <cofactor evidence="1">
        <name>FMN</name>
        <dbReference type="ChEBI" id="CHEBI:58210"/>
    </cofactor>
</comment>